<gene>
    <name evidence="2" type="ORF">CKM354_000493800</name>
</gene>
<evidence type="ECO:0000313" key="2">
    <source>
        <dbReference type="EMBL" id="GIZ41639.1"/>
    </source>
</evidence>
<protein>
    <submittedName>
        <fullName evidence="2">Uncharacterized protein</fullName>
    </submittedName>
</protein>
<dbReference type="Proteomes" id="UP000825890">
    <property type="component" value="Unassembled WGS sequence"/>
</dbReference>
<evidence type="ECO:0000313" key="3">
    <source>
        <dbReference type="Proteomes" id="UP000825890"/>
    </source>
</evidence>
<evidence type="ECO:0000256" key="1">
    <source>
        <dbReference type="SAM" id="SignalP"/>
    </source>
</evidence>
<dbReference type="RefSeq" id="XP_044656126.1">
    <property type="nucleotide sequence ID" value="XM_044800191.1"/>
</dbReference>
<dbReference type="GeneID" id="68290513"/>
<dbReference type="EMBL" id="BOLY01000003">
    <property type="protein sequence ID" value="GIZ41639.1"/>
    <property type="molecule type" value="Genomic_DNA"/>
</dbReference>
<keyword evidence="1" id="KW-0732">Signal</keyword>
<dbReference type="AlphaFoldDB" id="A0A9P3FG97"/>
<comment type="caution">
    <text evidence="2">The sequence shown here is derived from an EMBL/GenBank/DDBJ whole genome shotgun (WGS) entry which is preliminary data.</text>
</comment>
<sequence length="191" mass="20165">MLFTKSLLAASLTAIASGAAVPPGPPTDSLDPGFSLRCLDKPNLDCNAPTPSPLNQPLPGTFNITNFIFGCTSGCYWYLDVSVEINPGNVSTPEHPGFTTPVHIQGGLDENKDYVVNATAGENQSVGAYIGKESGILQLEYVVNVPDQWNPNGGATYNYTAAVQVYAATSNQADLQEPNFRVAEQQATGIA</sequence>
<keyword evidence="3" id="KW-1185">Reference proteome</keyword>
<organism evidence="2 3">
    <name type="scientific">Cercospora kikuchii</name>
    <dbReference type="NCBI Taxonomy" id="84275"/>
    <lineage>
        <taxon>Eukaryota</taxon>
        <taxon>Fungi</taxon>
        <taxon>Dikarya</taxon>
        <taxon>Ascomycota</taxon>
        <taxon>Pezizomycotina</taxon>
        <taxon>Dothideomycetes</taxon>
        <taxon>Dothideomycetidae</taxon>
        <taxon>Mycosphaerellales</taxon>
        <taxon>Mycosphaerellaceae</taxon>
        <taxon>Cercospora</taxon>
    </lineage>
</organism>
<reference evidence="2 3" key="1">
    <citation type="submission" date="2021-01" db="EMBL/GenBank/DDBJ databases">
        <title>Cercospora kikuchii MAFF 305040 whole genome shotgun sequence.</title>
        <authorList>
            <person name="Kashiwa T."/>
            <person name="Suzuki T."/>
        </authorList>
    </citation>
    <scope>NUCLEOTIDE SEQUENCE [LARGE SCALE GENOMIC DNA]</scope>
    <source>
        <strain evidence="2 3">MAFF 305040</strain>
    </source>
</reference>
<feature type="signal peptide" evidence="1">
    <location>
        <begin position="1"/>
        <end position="18"/>
    </location>
</feature>
<name>A0A9P3FG97_9PEZI</name>
<proteinExistence type="predicted"/>
<feature type="chain" id="PRO_5040503491" evidence="1">
    <location>
        <begin position="19"/>
        <end position="191"/>
    </location>
</feature>
<dbReference type="OrthoDB" id="3642254at2759"/>
<accession>A0A9P3FG97</accession>